<feature type="domain" description="Response regulatory" evidence="3">
    <location>
        <begin position="257"/>
        <end position="372"/>
    </location>
</feature>
<evidence type="ECO:0000259" key="3">
    <source>
        <dbReference type="PROSITE" id="PS50110"/>
    </source>
</evidence>
<dbReference type="STRING" id="1391654.AKJ09_04390"/>
<evidence type="ECO:0000313" key="5">
    <source>
        <dbReference type="Proteomes" id="UP000064967"/>
    </source>
</evidence>
<proteinExistence type="predicted"/>
<dbReference type="SUPFAM" id="SSF52172">
    <property type="entry name" value="CheY-like"/>
    <property type="match status" value="1"/>
</dbReference>
<dbReference type="Proteomes" id="UP000064967">
    <property type="component" value="Chromosome"/>
</dbReference>
<dbReference type="SMART" id="SM00448">
    <property type="entry name" value="REC"/>
    <property type="match status" value="1"/>
</dbReference>
<name>A0A0K1PWI1_9BACT</name>
<dbReference type="AlphaFoldDB" id="A0A0K1PWI1"/>
<dbReference type="Pfam" id="PF00072">
    <property type="entry name" value="Response_reg"/>
    <property type="match status" value="1"/>
</dbReference>
<feature type="modified residue" description="4-aspartylphosphate" evidence="2">
    <location>
        <position position="305"/>
    </location>
</feature>
<evidence type="ECO:0000256" key="1">
    <source>
        <dbReference type="ARBA" id="ARBA00022553"/>
    </source>
</evidence>
<keyword evidence="5" id="KW-1185">Reference proteome</keyword>
<organism evidence="4 5">
    <name type="scientific">Labilithrix luteola</name>
    <dbReference type="NCBI Taxonomy" id="1391654"/>
    <lineage>
        <taxon>Bacteria</taxon>
        <taxon>Pseudomonadati</taxon>
        <taxon>Myxococcota</taxon>
        <taxon>Polyangia</taxon>
        <taxon>Polyangiales</taxon>
        <taxon>Labilitrichaceae</taxon>
        <taxon>Labilithrix</taxon>
    </lineage>
</organism>
<dbReference type="InterPro" id="IPR011006">
    <property type="entry name" value="CheY-like_superfamily"/>
</dbReference>
<reference evidence="4 5" key="1">
    <citation type="submission" date="2015-08" db="EMBL/GenBank/DDBJ databases">
        <authorList>
            <person name="Babu N.S."/>
            <person name="Beckwith C.J."/>
            <person name="Beseler K.G."/>
            <person name="Brison A."/>
            <person name="Carone J.V."/>
            <person name="Caskin T.P."/>
            <person name="Diamond M."/>
            <person name="Durham M.E."/>
            <person name="Foxe J.M."/>
            <person name="Go M."/>
            <person name="Henderson B.A."/>
            <person name="Jones I.B."/>
            <person name="McGettigan J.A."/>
            <person name="Micheletti S.J."/>
            <person name="Nasrallah M.E."/>
            <person name="Ortiz D."/>
            <person name="Piller C.R."/>
            <person name="Privatt S.R."/>
            <person name="Schneider S.L."/>
            <person name="Sharp S."/>
            <person name="Smith T.C."/>
            <person name="Stanton J.D."/>
            <person name="Ullery H.E."/>
            <person name="Wilson R.J."/>
            <person name="Serrano M.G."/>
            <person name="Buck G."/>
            <person name="Lee V."/>
            <person name="Wang Y."/>
            <person name="Carvalho R."/>
            <person name="Voegtly L."/>
            <person name="Shi R."/>
            <person name="Duckworth R."/>
            <person name="Johnson A."/>
            <person name="Loviza R."/>
            <person name="Walstead R."/>
            <person name="Shah Z."/>
            <person name="Kiflezghi M."/>
            <person name="Wade K."/>
            <person name="Ball S.L."/>
            <person name="Bradley K.W."/>
            <person name="Asai D.J."/>
            <person name="Bowman C.A."/>
            <person name="Russell D.A."/>
            <person name="Pope W.H."/>
            <person name="Jacobs-Sera D."/>
            <person name="Hendrix R.W."/>
            <person name="Hatfull G.F."/>
        </authorList>
    </citation>
    <scope>NUCLEOTIDE SEQUENCE [LARGE SCALE GENOMIC DNA]</scope>
    <source>
        <strain evidence="4 5">DSM 27648</strain>
    </source>
</reference>
<evidence type="ECO:0000256" key="2">
    <source>
        <dbReference type="PROSITE-ProRule" id="PRU00169"/>
    </source>
</evidence>
<dbReference type="Gene3D" id="3.40.50.2300">
    <property type="match status" value="1"/>
</dbReference>
<dbReference type="InterPro" id="IPR050595">
    <property type="entry name" value="Bact_response_regulator"/>
</dbReference>
<gene>
    <name evidence="4" type="ORF">AKJ09_04390</name>
</gene>
<sequence>MPRVIVAGSPTELARITDELARSGFRADLVTVSNRSDLEPALGKALDVFVCGEGIPSLSPRDIRLALDARDIDAPLVVLTEQTTAQSLDTARRARAADVVDEAGITRLSFVLTREVERKRATDEWLRERDNAEHARRRRERDHDIAKLERNEFLMSFLREIRRPLNRTLDNYDRLLREESEALSVDGQIALKSIEQGTCAMLAVLNDVLDLASVNREWLEVLATAVTKHSVPFDRMARHVRDVVGTAERAERAARMRILHVDASRQNRDVVRQSLAGEFELLEAHDAEEGIVKAARDAPDLILMDISLPRLDGCQATARLKADPKLKRIPVIAIAAQPGDDERRRAREAGCVEYLTIPLEQDLLVDTMRRHLSSDTRVSSTRLRLV</sequence>
<dbReference type="InterPro" id="IPR001789">
    <property type="entry name" value="Sig_transdc_resp-reg_receiver"/>
</dbReference>
<accession>A0A0K1PWI1</accession>
<dbReference type="PANTHER" id="PTHR44591">
    <property type="entry name" value="STRESS RESPONSE REGULATOR PROTEIN 1"/>
    <property type="match status" value="1"/>
</dbReference>
<dbReference type="PROSITE" id="PS50110">
    <property type="entry name" value="RESPONSE_REGULATORY"/>
    <property type="match status" value="1"/>
</dbReference>
<evidence type="ECO:0000313" key="4">
    <source>
        <dbReference type="EMBL" id="AKU97726.1"/>
    </source>
</evidence>
<dbReference type="GO" id="GO:0000160">
    <property type="term" value="P:phosphorelay signal transduction system"/>
    <property type="evidence" value="ECO:0007669"/>
    <property type="project" value="InterPro"/>
</dbReference>
<dbReference type="KEGG" id="llu:AKJ09_04390"/>
<dbReference type="PANTHER" id="PTHR44591:SF23">
    <property type="entry name" value="CHEY SUBFAMILY"/>
    <property type="match status" value="1"/>
</dbReference>
<keyword evidence="1 2" id="KW-0597">Phosphoprotein</keyword>
<dbReference type="EMBL" id="CP012333">
    <property type="protein sequence ID" value="AKU97726.1"/>
    <property type="molecule type" value="Genomic_DNA"/>
</dbReference>
<protein>
    <submittedName>
        <fullName evidence="4">Signal transduction response regulator</fullName>
    </submittedName>
</protein>
<dbReference type="Gene3D" id="1.10.287.130">
    <property type="match status" value="1"/>
</dbReference>